<dbReference type="EMBL" id="CU469068">
    <property type="protein sequence ID" value="CCA61399.1"/>
    <property type="molecule type" value="Genomic_DNA"/>
</dbReference>
<sequence>MHRLKIDFAERRYRDDVVFEFQTDNKTVVEVIRLADETWYSLKNILDHLSKEDESRVELGIDENQRRRCNGDLFVSESVFVDVVSDFEPRRVKEYNSIVLHVKMFFLLERLKTQSSFIKAVLKNES</sequence>
<dbReference type="RefSeq" id="YP_009640030.1">
    <property type="nucleotide sequence ID" value="NC_011335.1"/>
</dbReference>
<dbReference type="GeneID" id="26683587"/>
<proteinExistence type="predicted"/>
<organism evidence="1 2">
    <name type="scientific">Diadromus pulchellus ascovirus 4a</name>
    <dbReference type="NCBI Taxonomy" id="158683"/>
    <lineage>
        <taxon>Viruses</taxon>
        <taxon>Varidnaviria</taxon>
        <taxon>Bamfordvirae</taxon>
        <taxon>Nucleocytoviricota</taxon>
        <taxon>Megaviricetes</taxon>
        <taxon>Pimascovirales</taxon>
        <taxon>Pimascovirales incertae sedis</taxon>
        <taxon>Ascoviridae</taxon>
        <taxon>Toursvirus</taxon>
        <taxon>Toursvirus dptv1a</taxon>
    </lineage>
</organism>
<reference evidence="1 2" key="1">
    <citation type="journal article" date="2009" name="PLoS ONE">
        <title>Symbiotic virus at the evolutionary intersection of three types of large DNA viruses; iridoviruses, ascoviruses, and ichnoviruses.</title>
        <authorList>
            <person name="Bigot Y."/>
            <person name="Renault S."/>
            <person name="Nicolas J."/>
            <person name="Moundras C."/>
            <person name="Demattei M.V."/>
            <person name="Samain S."/>
            <person name="Bideshi D.K."/>
            <person name="Federici B.A."/>
        </authorList>
    </citation>
    <scope>NUCLEOTIDE SEQUENCE [LARGE SCALE GENOMIC DNA]</scope>
</reference>
<evidence type="ECO:0000313" key="2">
    <source>
        <dbReference type="Proteomes" id="UP000203898"/>
    </source>
</evidence>
<dbReference type="Proteomes" id="UP000203898">
    <property type="component" value="Segment"/>
</dbReference>
<name>F2NYX1_9VIRU</name>
<dbReference type="KEGG" id="vg:26683587"/>
<accession>F2NYX1</accession>
<evidence type="ECO:0000313" key="1">
    <source>
        <dbReference type="EMBL" id="CCA61399.1"/>
    </source>
</evidence>
<protein>
    <submittedName>
        <fullName evidence="1">Complete DpAV4 genome</fullName>
    </submittedName>
</protein>
<keyword evidence="2" id="KW-1185">Reference proteome</keyword>